<evidence type="ECO:0000313" key="2">
    <source>
        <dbReference type="Proteomes" id="UP001152803"/>
    </source>
</evidence>
<organism evidence="1 2">
    <name type="scientific">Conger conger</name>
    <name type="common">Conger eel</name>
    <name type="synonym">Muraena conger</name>
    <dbReference type="NCBI Taxonomy" id="82655"/>
    <lineage>
        <taxon>Eukaryota</taxon>
        <taxon>Metazoa</taxon>
        <taxon>Chordata</taxon>
        <taxon>Craniata</taxon>
        <taxon>Vertebrata</taxon>
        <taxon>Euteleostomi</taxon>
        <taxon>Actinopterygii</taxon>
        <taxon>Neopterygii</taxon>
        <taxon>Teleostei</taxon>
        <taxon>Anguilliformes</taxon>
        <taxon>Congridae</taxon>
        <taxon>Conger</taxon>
    </lineage>
</organism>
<protein>
    <submittedName>
        <fullName evidence="1">Uncharacterized protein</fullName>
    </submittedName>
</protein>
<keyword evidence="2" id="KW-1185">Reference proteome</keyword>
<name>A0A9Q1CWW7_CONCO</name>
<dbReference type="AlphaFoldDB" id="A0A9Q1CWW7"/>
<dbReference type="Proteomes" id="UP001152803">
    <property type="component" value="Unassembled WGS sequence"/>
</dbReference>
<evidence type="ECO:0000313" key="1">
    <source>
        <dbReference type="EMBL" id="KAJ8250631.1"/>
    </source>
</evidence>
<comment type="caution">
    <text evidence="1">The sequence shown here is derived from an EMBL/GenBank/DDBJ whole genome shotgun (WGS) entry which is preliminary data.</text>
</comment>
<reference evidence="1" key="1">
    <citation type="journal article" date="2023" name="Science">
        <title>Genome structures resolve the early diversification of teleost fishes.</title>
        <authorList>
            <person name="Parey E."/>
            <person name="Louis A."/>
            <person name="Montfort J."/>
            <person name="Bouchez O."/>
            <person name="Roques C."/>
            <person name="Iampietro C."/>
            <person name="Lluch J."/>
            <person name="Castinel A."/>
            <person name="Donnadieu C."/>
            <person name="Desvignes T."/>
            <person name="Floi Bucao C."/>
            <person name="Jouanno E."/>
            <person name="Wen M."/>
            <person name="Mejri S."/>
            <person name="Dirks R."/>
            <person name="Jansen H."/>
            <person name="Henkel C."/>
            <person name="Chen W.J."/>
            <person name="Zahm M."/>
            <person name="Cabau C."/>
            <person name="Klopp C."/>
            <person name="Thompson A.W."/>
            <person name="Robinson-Rechavi M."/>
            <person name="Braasch I."/>
            <person name="Lecointre G."/>
            <person name="Bobe J."/>
            <person name="Postlethwait J.H."/>
            <person name="Berthelot C."/>
            <person name="Roest Crollius H."/>
            <person name="Guiguen Y."/>
        </authorList>
    </citation>
    <scope>NUCLEOTIDE SEQUENCE</scope>
    <source>
        <strain evidence="1">Concon-B</strain>
    </source>
</reference>
<accession>A0A9Q1CWW7</accession>
<proteinExistence type="predicted"/>
<dbReference type="EMBL" id="JAFJMO010000018">
    <property type="protein sequence ID" value="KAJ8250631.1"/>
    <property type="molecule type" value="Genomic_DNA"/>
</dbReference>
<gene>
    <name evidence="1" type="ORF">COCON_G00225530</name>
</gene>
<sequence>MSVYRWGSTAWNGKSAQWGQVAAMHETQLMWNSFIDRSDSSTVIAGEPCGERGSASSLEWSEESLLCDETSQRKLIRIRCALPLRLQLPQRSPAPAPLDASPAPAAITTPAAITAPVAITTPSAITAPAPPEIACSCPSGRLSHSRATG</sequence>